<feature type="transmembrane region" description="Helical" evidence="8">
    <location>
        <begin position="222"/>
        <end position="239"/>
    </location>
</feature>
<feature type="transmembrane region" description="Helical" evidence="8">
    <location>
        <begin position="404"/>
        <end position="424"/>
    </location>
</feature>
<comment type="subcellular location">
    <subcellularLocation>
        <location evidence="1">Cell membrane</location>
        <topology evidence="1">Multi-pass membrane protein</topology>
    </subcellularLocation>
</comment>
<dbReference type="AlphaFoldDB" id="A0A2N5N522"/>
<evidence type="ECO:0000256" key="6">
    <source>
        <dbReference type="ARBA" id="ARBA00022989"/>
    </source>
</evidence>
<feature type="transmembrane region" description="Helical" evidence="8">
    <location>
        <begin position="50"/>
        <end position="70"/>
    </location>
</feature>
<dbReference type="RefSeq" id="WP_052333395.1">
    <property type="nucleotide sequence ID" value="NZ_BIMM01000002.1"/>
</dbReference>
<feature type="transmembrane region" description="Helical" evidence="8">
    <location>
        <begin position="245"/>
        <end position="262"/>
    </location>
</feature>
<dbReference type="PANTHER" id="PTHR43302:SF5">
    <property type="entry name" value="TRANSPORTER ARSB-RELATED"/>
    <property type="match status" value="1"/>
</dbReference>
<dbReference type="InterPro" id="IPR000802">
    <property type="entry name" value="Arsenical_pump_ArsB"/>
</dbReference>
<dbReference type="Proteomes" id="UP000234789">
    <property type="component" value="Unassembled WGS sequence"/>
</dbReference>
<proteinExistence type="inferred from homology"/>
<dbReference type="GO" id="GO:0015105">
    <property type="term" value="F:arsenite transmembrane transporter activity"/>
    <property type="evidence" value="ECO:0007669"/>
    <property type="project" value="InterPro"/>
</dbReference>
<dbReference type="PANTHER" id="PTHR43302">
    <property type="entry name" value="TRANSPORTER ARSB-RELATED"/>
    <property type="match status" value="1"/>
</dbReference>
<keyword evidence="10" id="KW-1185">Reference proteome</keyword>
<dbReference type="CDD" id="cd01118">
    <property type="entry name" value="ArsB_permease"/>
    <property type="match status" value="1"/>
</dbReference>
<evidence type="ECO:0000256" key="2">
    <source>
        <dbReference type="ARBA" id="ARBA00006433"/>
    </source>
</evidence>
<keyword evidence="4 8" id="KW-0812">Transmembrane</keyword>
<keyword evidence="7 8" id="KW-0472">Membrane</keyword>
<evidence type="ECO:0000256" key="7">
    <source>
        <dbReference type="ARBA" id="ARBA00023136"/>
    </source>
</evidence>
<feature type="transmembrane region" description="Helical" evidence="8">
    <location>
        <begin position="115"/>
        <end position="139"/>
    </location>
</feature>
<dbReference type="GO" id="GO:0046685">
    <property type="term" value="P:response to arsenic-containing substance"/>
    <property type="evidence" value="ECO:0007669"/>
    <property type="project" value="UniProtKB-KW"/>
</dbReference>
<organism evidence="9 10">
    <name type="scientific">Paenibacillus pasadenensis</name>
    <dbReference type="NCBI Taxonomy" id="217090"/>
    <lineage>
        <taxon>Bacteria</taxon>
        <taxon>Bacillati</taxon>
        <taxon>Bacillota</taxon>
        <taxon>Bacilli</taxon>
        <taxon>Bacillales</taxon>
        <taxon>Paenibacillaceae</taxon>
        <taxon>Paenibacillus</taxon>
    </lineage>
</organism>
<feature type="transmembrane region" description="Helical" evidence="8">
    <location>
        <begin position="315"/>
        <end position="333"/>
    </location>
</feature>
<dbReference type="NCBIfam" id="NF011980">
    <property type="entry name" value="PRK15445.1"/>
    <property type="match status" value="1"/>
</dbReference>
<accession>A0A2N5N522</accession>
<evidence type="ECO:0000313" key="10">
    <source>
        <dbReference type="Proteomes" id="UP000234789"/>
    </source>
</evidence>
<dbReference type="EMBL" id="NFEZ01000004">
    <property type="protein sequence ID" value="PLT45454.1"/>
    <property type="molecule type" value="Genomic_DNA"/>
</dbReference>
<evidence type="ECO:0000256" key="8">
    <source>
        <dbReference type="SAM" id="Phobius"/>
    </source>
</evidence>
<feature type="transmembrane region" description="Helical" evidence="8">
    <location>
        <begin position="436"/>
        <end position="456"/>
    </location>
</feature>
<dbReference type="OrthoDB" id="9774335at2"/>
<dbReference type="GO" id="GO:0005886">
    <property type="term" value="C:plasma membrane"/>
    <property type="evidence" value="ECO:0007669"/>
    <property type="project" value="UniProtKB-SubCell"/>
</dbReference>
<feature type="transmembrane region" description="Helical" evidence="8">
    <location>
        <begin position="178"/>
        <end position="197"/>
    </location>
</feature>
<evidence type="ECO:0000313" key="9">
    <source>
        <dbReference type="EMBL" id="PLT45454.1"/>
    </source>
</evidence>
<evidence type="ECO:0000256" key="4">
    <source>
        <dbReference type="ARBA" id="ARBA00022692"/>
    </source>
</evidence>
<keyword evidence="3" id="KW-1003">Cell membrane</keyword>
<comment type="caution">
    <text evidence="9">The sequence shown here is derived from an EMBL/GenBank/DDBJ whole genome shotgun (WGS) entry which is preliminary data.</text>
</comment>
<name>A0A2N5N522_9BACL</name>
<sequence length="470" mass="48900">MAAAAIFILTLILVIWQPRGLGIGWSASVGALLALALGVVTLHDVAAVTGIVWNATLAFVGIILISLVLDEIGFFEWCALHMARLAGGSRPLLFVAVILLGAAVSGMFANDGAALIMTPIVLAMVRALGGGGRFVLAFVMASGFIADTASLPLVISNLVNIVSADFFGLSFGEYASRMIVPTLVSIGASLLVLGAFYRRDVRGRYRAEEVRAPADAIRDPRLFRLSWIVMGALLAAYFASDLLKLPVSLVTGAAALLLLGAARRSPAVSIAKVVRGAPWSVVVFSIGMYVVVYGLRGAGLTGELGEMLAAAAEHGLLAATLATGIAAALLSSVMNNMPTVMIDALAIQQSGVSGPIREAMVYANVIGCNLGPKMTPIGSLATLLWLHVLAGKGVRISWGYYMKAGIVLTVPTLLLALGGLYVWLRFLAAGWLSAGWATALVLGLLLAAGWAGLALLRRTRGLKQAPSIDA</sequence>
<keyword evidence="6 8" id="KW-1133">Transmembrane helix</keyword>
<reference evidence="9 10" key="1">
    <citation type="submission" date="2017-05" db="EMBL/GenBank/DDBJ databases">
        <title>Functional genome analysis of Paenibacillus pasadenensis strain R16: insights on endophytic life style and antifungal activity.</title>
        <authorList>
            <person name="Passera A."/>
            <person name="Marcolungo L."/>
            <person name="Casati P."/>
            <person name="Brasca M."/>
            <person name="Quaglino F."/>
            <person name="Delledonne M."/>
        </authorList>
    </citation>
    <scope>NUCLEOTIDE SEQUENCE [LARGE SCALE GENOMIC DNA]</scope>
    <source>
        <strain evidence="9 10">R16</strain>
    </source>
</reference>
<evidence type="ECO:0000256" key="5">
    <source>
        <dbReference type="ARBA" id="ARBA00022849"/>
    </source>
</evidence>
<dbReference type="NCBIfam" id="TIGR00935">
    <property type="entry name" value="2a45"/>
    <property type="match status" value="1"/>
</dbReference>
<dbReference type="Pfam" id="PF02040">
    <property type="entry name" value="ArsB"/>
    <property type="match status" value="1"/>
</dbReference>
<feature type="transmembrane region" description="Helical" evidence="8">
    <location>
        <begin position="274"/>
        <end position="295"/>
    </location>
</feature>
<gene>
    <name evidence="9" type="ORF">B8V81_3885</name>
</gene>
<evidence type="ECO:0000256" key="3">
    <source>
        <dbReference type="ARBA" id="ARBA00022475"/>
    </source>
</evidence>
<protein>
    <submittedName>
        <fullName evidence="9">Arsenic efflux pump protein</fullName>
    </submittedName>
</protein>
<dbReference type="PRINTS" id="PR00758">
    <property type="entry name" value="ARSENICPUMP"/>
</dbReference>
<keyword evidence="5" id="KW-0059">Arsenical resistance</keyword>
<feature type="transmembrane region" description="Helical" evidence="8">
    <location>
        <begin position="91"/>
        <end position="109"/>
    </location>
</feature>
<evidence type="ECO:0000256" key="1">
    <source>
        <dbReference type="ARBA" id="ARBA00004651"/>
    </source>
</evidence>
<comment type="similarity">
    <text evidence="2">Belongs to the ArsB family.</text>
</comment>